<protein>
    <submittedName>
        <fullName evidence="1">Uncharacterized protein</fullName>
    </submittedName>
</protein>
<organism evidence="1 2">
    <name type="scientific">Sarcoptes scabiei</name>
    <name type="common">Itch mite</name>
    <name type="synonym">Acarus scabiei</name>
    <dbReference type="NCBI Taxonomy" id="52283"/>
    <lineage>
        <taxon>Eukaryota</taxon>
        <taxon>Metazoa</taxon>
        <taxon>Ecdysozoa</taxon>
        <taxon>Arthropoda</taxon>
        <taxon>Chelicerata</taxon>
        <taxon>Arachnida</taxon>
        <taxon>Acari</taxon>
        <taxon>Acariformes</taxon>
        <taxon>Sarcoptiformes</taxon>
        <taxon>Astigmata</taxon>
        <taxon>Psoroptidia</taxon>
        <taxon>Sarcoptoidea</taxon>
        <taxon>Sarcoptidae</taxon>
        <taxon>Sarcoptinae</taxon>
        <taxon>Sarcoptes</taxon>
    </lineage>
</organism>
<gene>
    <name evidence="1" type="ORF">QR98_0031470</name>
</gene>
<dbReference type="Proteomes" id="UP000616769">
    <property type="component" value="Unassembled WGS sequence"/>
</dbReference>
<sequence length="70" mass="7754">MGLLADFDDIDDDDDELGDELDVSFDFVVDGFVEEPDLTGDDVVERFDGEDDKRDDGEDSIALKLVLALL</sequence>
<reference evidence="1 2" key="1">
    <citation type="journal article" date="2015" name="Parasit. Vectors">
        <title>Draft genome of the scabies mite.</title>
        <authorList>
            <person name="Rider S.D.Jr."/>
            <person name="Morgan M.S."/>
            <person name="Arlian L.G."/>
        </authorList>
    </citation>
    <scope>NUCLEOTIDE SEQUENCE [LARGE SCALE GENOMIC DNA]</scope>
    <source>
        <strain evidence="1">Arlian Lab</strain>
    </source>
</reference>
<accession>A0A132A183</accession>
<proteinExistence type="predicted"/>
<comment type="caution">
    <text evidence="1">The sequence shown here is derived from an EMBL/GenBank/DDBJ whole genome shotgun (WGS) entry which is preliminary data.</text>
</comment>
<dbReference type="VEuPathDB" id="VectorBase:SSCA008693"/>
<dbReference type="EMBL" id="JXLN01009913">
    <property type="protein sequence ID" value="KPM04694.1"/>
    <property type="molecule type" value="Genomic_DNA"/>
</dbReference>
<evidence type="ECO:0000313" key="1">
    <source>
        <dbReference type="EMBL" id="KPM04694.1"/>
    </source>
</evidence>
<name>A0A132A183_SARSC</name>
<dbReference type="AlphaFoldDB" id="A0A132A183"/>
<evidence type="ECO:0000313" key="2">
    <source>
        <dbReference type="Proteomes" id="UP000616769"/>
    </source>
</evidence>